<proteinExistence type="predicted"/>
<name>A0ACC4AXS3_POPAL</name>
<comment type="caution">
    <text evidence="1">The sequence shown here is derived from an EMBL/GenBank/DDBJ whole genome shotgun (WGS) entry which is preliminary data.</text>
</comment>
<reference evidence="1 2" key="1">
    <citation type="journal article" date="2024" name="Plant Biotechnol. J.">
        <title>Genome and CRISPR/Cas9 system of a widespread forest tree (Populus alba) in the world.</title>
        <authorList>
            <person name="Liu Y.J."/>
            <person name="Jiang P.F."/>
            <person name="Han X.M."/>
            <person name="Li X.Y."/>
            <person name="Wang H.M."/>
            <person name="Wang Y.J."/>
            <person name="Wang X.X."/>
            <person name="Zeng Q.Y."/>
        </authorList>
    </citation>
    <scope>NUCLEOTIDE SEQUENCE [LARGE SCALE GENOMIC DNA]</scope>
    <source>
        <strain evidence="2">cv. PAL-ZL1</strain>
    </source>
</reference>
<dbReference type="EMBL" id="RCHU02000015">
    <property type="protein sequence ID" value="KAL3570712.1"/>
    <property type="molecule type" value="Genomic_DNA"/>
</dbReference>
<evidence type="ECO:0000313" key="2">
    <source>
        <dbReference type="Proteomes" id="UP000309997"/>
    </source>
</evidence>
<sequence length="250" mass="27641">MDEDNSLNIRNWGYYEPTPVKGNLGLQLMSPTMPEKPFLGSRSAAIMTTHHMQVFQPPYSTKDEPLELVEEAGVVEKVNGPNKKRQRQKAPKSPKAKKGKRGPQVPKPEDTLSVQRCARVLAILNNAIVGVVVHSFVFSYYDFECQKIRKVVTLKGTITLGIKMALHFHEFGGGDDNVTKDVLICRYAATMQGRCVCISTSKFCLMNGDGSSKVLNEVAVEVGISVVSDYTSETGNQIFKAISKQRCLTL</sequence>
<keyword evidence="2" id="KW-1185">Reference proteome</keyword>
<accession>A0ACC4AXS3</accession>
<dbReference type="Proteomes" id="UP000309997">
    <property type="component" value="Unassembled WGS sequence"/>
</dbReference>
<evidence type="ECO:0000313" key="1">
    <source>
        <dbReference type="EMBL" id="KAL3570712.1"/>
    </source>
</evidence>
<protein>
    <submittedName>
        <fullName evidence="1">Uncharacterized protein</fullName>
    </submittedName>
</protein>
<organism evidence="1 2">
    <name type="scientific">Populus alba</name>
    <name type="common">White poplar</name>
    <dbReference type="NCBI Taxonomy" id="43335"/>
    <lineage>
        <taxon>Eukaryota</taxon>
        <taxon>Viridiplantae</taxon>
        <taxon>Streptophyta</taxon>
        <taxon>Embryophyta</taxon>
        <taxon>Tracheophyta</taxon>
        <taxon>Spermatophyta</taxon>
        <taxon>Magnoliopsida</taxon>
        <taxon>eudicotyledons</taxon>
        <taxon>Gunneridae</taxon>
        <taxon>Pentapetalae</taxon>
        <taxon>rosids</taxon>
        <taxon>fabids</taxon>
        <taxon>Malpighiales</taxon>
        <taxon>Salicaceae</taxon>
        <taxon>Saliceae</taxon>
        <taxon>Populus</taxon>
    </lineage>
</organism>
<gene>
    <name evidence="1" type="ORF">D5086_027961</name>
</gene>